<organism evidence="1 2">
    <name type="scientific">Dorcoceras hygrometricum</name>
    <dbReference type="NCBI Taxonomy" id="472368"/>
    <lineage>
        <taxon>Eukaryota</taxon>
        <taxon>Viridiplantae</taxon>
        <taxon>Streptophyta</taxon>
        <taxon>Embryophyta</taxon>
        <taxon>Tracheophyta</taxon>
        <taxon>Spermatophyta</taxon>
        <taxon>Magnoliopsida</taxon>
        <taxon>eudicotyledons</taxon>
        <taxon>Gunneridae</taxon>
        <taxon>Pentapetalae</taxon>
        <taxon>asterids</taxon>
        <taxon>lamiids</taxon>
        <taxon>Lamiales</taxon>
        <taxon>Gesneriaceae</taxon>
        <taxon>Didymocarpoideae</taxon>
        <taxon>Trichosporeae</taxon>
        <taxon>Loxocarpinae</taxon>
        <taxon>Dorcoceras</taxon>
    </lineage>
</organism>
<evidence type="ECO:0000313" key="2">
    <source>
        <dbReference type="Proteomes" id="UP000250235"/>
    </source>
</evidence>
<protein>
    <submittedName>
        <fullName evidence="1">Uncharacterized protein</fullName>
    </submittedName>
</protein>
<sequence>MLRSMLCISTDVFCRNMGLQYIPHTELQDKNGEQVEEEEQELLWGCRGLNLVPGTSLGYKLRLIMGNPKHPRSTKFYRARDLITFVPNSQRFLAPTNFTGKLALQRLAIVVLRIRSTTGITTPSSICIRKLDEFITDGISSSRCSERVQPRQAAAAMARCGGRRRARGAAAEEYGKEGGGYKTRVVMQELSPM</sequence>
<evidence type="ECO:0000313" key="1">
    <source>
        <dbReference type="EMBL" id="KZV22332.1"/>
    </source>
</evidence>
<keyword evidence="2" id="KW-1185">Reference proteome</keyword>
<name>A0A2Z7ASZ9_9LAMI</name>
<reference evidence="1 2" key="1">
    <citation type="journal article" date="2015" name="Proc. Natl. Acad. Sci. U.S.A.">
        <title>The resurrection genome of Boea hygrometrica: A blueprint for survival of dehydration.</title>
        <authorList>
            <person name="Xiao L."/>
            <person name="Yang G."/>
            <person name="Zhang L."/>
            <person name="Yang X."/>
            <person name="Zhao S."/>
            <person name="Ji Z."/>
            <person name="Zhou Q."/>
            <person name="Hu M."/>
            <person name="Wang Y."/>
            <person name="Chen M."/>
            <person name="Xu Y."/>
            <person name="Jin H."/>
            <person name="Xiao X."/>
            <person name="Hu G."/>
            <person name="Bao F."/>
            <person name="Hu Y."/>
            <person name="Wan P."/>
            <person name="Li L."/>
            <person name="Deng X."/>
            <person name="Kuang T."/>
            <person name="Xiang C."/>
            <person name="Zhu J.K."/>
            <person name="Oliver M.J."/>
            <person name="He Y."/>
        </authorList>
    </citation>
    <scope>NUCLEOTIDE SEQUENCE [LARGE SCALE GENOMIC DNA]</scope>
    <source>
        <strain evidence="2">cv. XS01</strain>
    </source>
</reference>
<proteinExistence type="predicted"/>
<dbReference type="Proteomes" id="UP000250235">
    <property type="component" value="Unassembled WGS sequence"/>
</dbReference>
<dbReference type="AlphaFoldDB" id="A0A2Z7ASZ9"/>
<dbReference type="EMBL" id="KV014393">
    <property type="protein sequence ID" value="KZV22332.1"/>
    <property type="molecule type" value="Genomic_DNA"/>
</dbReference>
<accession>A0A2Z7ASZ9</accession>
<gene>
    <name evidence="1" type="ORF">F511_05286</name>
</gene>